<accession>A0A485L5R7</accession>
<name>A0A485L5R7_9STRA</name>
<sequence length="289" mass="31939">MPTTGREMTDEQRQIVFQTLHELKQGDGRVPYGAMKNLSERFGVSQQAISRVWTRGCQTKASTGVANVAGRKKGNCGRRPNVNLVRVGVPVPPEVLASMAQFPLTDVKSHFWVHGSGANRRVSCMHCGMIIETRSHERWAAHLTWCPESPMAIKKVFQKPNHLPKGQAAAAPHATDEKPMRGRRLANLMDRAVTLQNGATAQRYVAADDVKSKSPRHDATTLPSSVAESIAFPKYACLEVRAFQEALGPQYYAALDLLADATLARTFVVLAHEDRLGWLQWKLRPPSPA</sequence>
<evidence type="ECO:0000313" key="1">
    <source>
        <dbReference type="EMBL" id="KAF0693748.1"/>
    </source>
</evidence>
<organism evidence="2 3">
    <name type="scientific">Aphanomyces stellatus</name>
    <dbReference type="NCBI Taxonomy" id="120398"/>
    <lineage>
        <taxon>Eukaryota</taxon>
        <taxon>Sar</taxon>
        <taxon>Stramenopiles</taxon>
        <taxon>Oomycota</taxon>
        <taxon>Saprolegniomycetes</taxon>
        <taxon>Saprolegniales</taxon>
        <taxon>Verrucalvaceae</taxon>
        <taxon>Aphanomyces</taxon>
    </lineage>
</organism>
<dbReference type="Proteomes" id="UP000332933">
    <property type="component" value="Unassembled WGS sequence"/>
</dbReference>
<reference evidence="2 3" key="1">
    <citation type="submission" date="2019-03" db="EMBL/GenBank/DDBJ databases">
        <authorList>
            <person name="Gaulin E."/>
            <person name="Dumas B."/>
        </authorList>
    </citation>
    <scope>NUCLEOTIDE SEQUENCE [LARGE SCALE GENOMIC DNA]</scope>
    <source>
        <strain evidence="2">CBS 568.67</strain>
    </source>
</reference>
<dbReference type="PANTHER" id="PTHR33889">
    <property type="entry name" value="OS04G0681850 PROTEIN"/>
    <property type="match status" value="1"/>
</dbReference>
<dbReference type="EMBL" id="VJMH01005648">
    <property type="protein sequence ID" value="KAF0693748.1"/>
    <property type="molecule type" value="Genomic_DNA"/>
</dbReference>
<dbReference type="PANTHER" id="PTHR33889:SF7">
    <property type="entry name" value="OS04G0681850 PROTEIN"/>
    <property type="match status" value="1"/>
</dbReference>
<evidence type="ECO:0000313" key="2">
    <source>
        <dbReference type="EMBL" id="VFT92131.1"/>
    </source>
</evidence>
<gene>
    <name evidence="2" type="primary">Aste57867_15322</name>
    <name evidence="1" type="ORF">As57867_015266</name>
    <name evidence="2" type="ORF">ASTE57867_15322</name>
</gene>
<proteinExistence type="predicted"/>
<dbReference type="EMBL" id="CAADRA010005669">
    <property type="protein sequence ID" value="VFT92131.1"/>
    <property type="molecule type" value="Genomic_DNA"/>
</dbReference>
<evidence type="ECO:0000313" key="3">
    <source>
        <dbReference type="Proteomes" id="UP000332933"/>
    </source>
</evidence>
<dbReference type="AlphaFoldDB" id="A0A485L5R7"/>
<dbReference type="OrthoDB" id="10626832at2759"/>
<protein>
    <submittedName>
        <fullName evidence="2">Aste57867_15322 protein</fullName>
    </submittedName>
</protein>
<keyword evidence="3" id="KW-1185">Reference proteome</keyword>
<reference evidence="1" key="2">
    <citation type="submission" date="2019-06" db="EMBL/GenBank/DDBJ databases">
        <title>Genomics analysis of Aphanomyces spp. identifies a new class of oomycete effector associated with host adaptation.</title>
        <authorList>
            <person name="Gaulin E."/>
        </authorList>
    </citation>
    <scope>NUCLEOTIDE SEQUENCE</scope>
    <source>
        <strain evidence="1">CBS 578.67</strain>
    </source>
</reference>